<dbReference type="Pfam" id="PF01985">
    <property type="entry name" value="CRS1_YhbY"/>
    <property type="match status" value="1"/>
</dbReference>
<accession>A0A401HAK4</accession>
<protein>
    <recommendedName>
        <fullName evidence="3">CRM domain-containing protein</fullName>
    </recommendedName>
</protein>
<gene>
    <name evidence="4" type="ORF">apy_11130</name>
</gene>
<dbReference type="PANTHER" id="PTHR40065:SF3">
    <property type="entry name" value="RNA-BINDING PROTEIN YHBY"/>
    <property type="match status" value="1"/>
</dbReference>
<dbReference type="Proteomes" id="UP000291213">
    <property type="component" value="Unassembled WGS sequence"/>
</dbReference>
<evidence type="ECO:0000256" key="1">
    <source>
        <dbReference type="ARBA" id="ARBA00022884"/>
    </source>
</evidence>
<feature type="domain" description="CRM" evidence="3">
    <location>
        <begin position="1"/>
        <end position="97"/>
    </location>
</feature>
<name>A0A401HAK4_AERPX</name>
<evidence type="ECO:0000256" key="2">
    <source>
        <dbReference type="PROSITE-ProRule" id="PRU00626"/>
    </source>
</evidence>
<evidence type="ECO:0000313" key="5">
    <source>
        <dbReference type="Proteomes" id="UP000291213"/>
    </source>
</evidence>
<dbReference type="InterPro" id="IPR051925">
    <property type="entry name" value="RNA-binding_domain"/>
</dbReference>
<dbReference type="PANTHER" id="PTHR40065">
    <property type="entry name" value="RNA-BINDING PROTEIN YHBY"/>
    <property type="match status" value="1"/>
</dbReference>
<dbReference type="SMART" id="SM01103">
    <property type="entry name" value="CRS1_YhbY"/>
    <property type="match status" value="1"/>
</dbReference>
<dbReference type="PROSITE" id="PS51295">
    <property type="entry name" value="CRM"/>
    <property type="match status" value="1"/>
</dbReference>
<dbReference type="SUPFAM" id="SSF75471">
    <property type="entry name" value="YhbY-like"/>
    <property type="match status" value="1"/>
</dbReference>
<dbReference type="OMA" id="CTEATID"/>
<proteinExistence type="predicted"/>
<evidence type="ECO:0000313" key="4">
    <source>
        <dbReference type="EMBL" id="GBF09388.1"/>
    </source>
</evidence>
<dbReference type="EMBL" id="BDMD01000059">
    <property type="protein sequence ID" value="GBF09388.1"/>
    <property type="molecule type" value="Genomic_DNA"/>
</dbReference>
<dbReference type="GO" id="GO:0003723">
    <property type="term" value="F:RNA binding"/>
    <property type="evidence" value="ECO:0007669"/>
    <property type="project" value="UniProtKB-UniRule"/>
</dbReference>
<dbReference type="Gene3D" id="3.30.110.60">
    <property type="entry name" value="YhbY-like"/>
    <property type="match status" value="1"/>
</dbReference>
<dbReference type="InterPro" id="IPR001890">
    <property type="entry name" value="RNA-binding_CRM"/>
</dbReference>
<evidence type="ECO:0000259" key="3">
    <source>
        <dbReference type="PROSITE" id="PS51295"/>
    </source>
</evidence>
<dbReference type="InterPro" id="IPR035920">
    <property type="entry name" value="YhbY-like_sf"/>
</dbReference>
<keyword evidence="1 2" id="KW-0694">RNA-binding</keyword>
<reference evidence="4 5" key="1">
    <citation type="submission" date="2017-02" db="EMBL/GenBank/DDBJ databases">
        <title>isolation and characterization of a novel temperate virus Aeropyrum globular virus 1 infecting hyperthermophilic archaeon Aeropyrum.</title>
        <authorList>
            <person name="Yumiya M."/>
            <person name="Yoshida T."/>
            <person name="Sako Y."/>
        </authorList>
    </citation>
    <scope>NUCLEOTIDE SEQUENCE [LARGE SCALE GENOMIC DNA]</scope>
    <source>
        <strain evidence="4 5">YK1-12-2013</strain>
    </source>
</reference>
<sequence length="107" mass="12232">MESVRTRVRRAHHGRADVIIGKAGVTREVLREIDARLEKKEVVKVKMLKTALKREEGGRRELARRVAGSLGARLMGVRGYTFILYRPRRGGSKVKRPSRRLLGSWVE</sequence>
<comment type="caution">
    <text evidence="4">The sequence shown here is derived from an EMBL/GenBank/DDBJ whole genome shotgun (WGS) entry which is preliminary data.</text>
</comment>
<dbReference type="AlphaFoldDB" id="A0A401HAK4"/>
<organism evidence="4 5">
    <name type="scientific">Aeropyrum pernix</name>
    <dbReference type="NCBI Taxonomy" id="56636"/>
    <lineage>
        <taxon>Archaea</taxon>
        <taxon>Thermoproteota</taxon>
        <taxon>Thermoprotei</taxon>
        <taxon>Desulfurococcales</taxon>
        <taxon>Desulfurococcaceae</taxon>
        <taxon>Aeropyrum</taxon>
    </lineage>
</organism>